<dbReference type="Proteomes" id="UP000262583">
    <property type="component" value="Chromosome"/>
</dbReference>
<keyword evidence="2" id="KW-0378">Hydrolase</keyword>
<reference evidence="4 5" key="1">
    <citation type="submission" date="2018-05" db="EMBL/GenBank/DDBJ databases">
        <title>A metagenomic window into the 2 km-deep terrestrial subsurface aquifer revealed taxonomically and functionally diverse microbial community comprising novel uncultured bacterial lineages.</title>
        <authorList>
            <person name="Kadnikov V.V."/>
            <person name="Mardanov A.V."/>
            <person name="Beletsky A.V."/>
            <person name="Banks D."/>
            <person name="Pimenov N.V."/>
            <person name="Frank Y.A."/>
            <person name="Karnachuk O.V."/>
            <person name="Ravin N.V."/>
        </authorList>
    </citation>
    <scope>NUCLEOTIDE SEQUENCE [LARGE SCALE GENOMIC DNA]</scope>
    <source>
        <strain evidence="4">BY</strain>
    </source>
</reference>
<evidence type="ECO:0000313" key="5">
    <source>
        <dbReference type="Proteomes" id="UP000262583"/>
    </source>
</evidence>
<dbReference type="InterPro" id="IPR000667">
    <property type="entry name" value="Peptidase_S13"/>
</dbReference>
<dbReference type="KEGG" id="schv:BRCON_0430"/>
<comment type="similarity">
    <text evidence="1">Belongs to the peptidase S13 family.</text>
</comment>
<feature type="compositionally biased region" description="Low complexity" evidence="3">
    <location>
        <begin position="28"/>
        <end position="46"/>
    </location>
</feature>
<dbReference type="Pfam" id="PF02113">
    <property type="entry name" value="Peptidase_S13"/>
    <property type="match status" value="1"/>
</dbReference>
<dbReference type="SUPFAM" id="SSF56601">
    <property type="entry name" value="beta-lactamase/transpeptidase-like"/>
    <property type="match status" value="1"/>
</dbReference>
<accession>A0A2Z4Y1Y0</accession>
<dbReference type="AlphaFoldDB" id="A0A2Z4Y1Y0"/>
<keyword evidence="4" id="KW-0645">Protease</keyword>
<evidence type="ECO:0000256" key="1">
    <source>
        <dbReference type="ARBA" id="ARBA00006096"/>
    </source>
</evidence>
<dbReference type="GO" id="GO:0006508">
    <property type="term" value="P:proteolysis"/>
    <property type="evidence" value="ECO:0007669"/>
    <property type="project" value="InterPro"/>
</dbReference>
<organism evidence="4 5">
    <name type="scientific">Sumerlaea chitinivorans</name>
    <dbReference type="NCBI Taxonomy" id="2250252"/>
    <lineage>
        <taxon>Bacteria</taxon>
        <taxon>Candidatus Sumerlaeota</taxon>
        <taxon>Candidatus Sumerlaeia</taxon>
        <taxon>Candidatus Sumerlaeales</taxon>
        <taxon>Candidatus Sumerlaeaceae</taxon>
        <taxon>Candidatus Sumerlaea</taxon>
    </lineage>
</organism>
<dbReference type="InterPro" id="IPR012338">
    <property type="entry name" value="Beta-lactam/transpept-like"/>
</dbReference>
<keyword evidence="4" id="KW-0121">Carboxypeptidase</keyword>
<sequence>MFQKLTVFGLVGLLTILPHFPAAGETRGASGSKKSSATQKASSSQAKKVRRGQSTKTKPSSTPKQQTQARAPELTTVSVESLPALAAQVIQGLERVSTWGIMVVDVTSGQPLVEHRAHDSFIPASNRKLFTGALALDQLGADFTYRTYLYHTGQIEPDGTLRGNLIIRPQGDPTFSNRLVREAQVPTDWIFRDWVEKVRAANIRSVAGELIVDCSEWDLNDLRPKGWSQRILQDTYAPRTSPLTLNENLLQMIAKPGSPGSPAIIEFAPPAEGYPILNRTVTGGKRSISVRLTPDERVEVTGSIPTDSKPIPLPEIPCDNPTLYAAAVFRSHLHRAGIPVNGNLRVETRKGALERPTTSNVLAVYISPPMAEIVRTMMKHSNNHFAEQIYVSISAVKRGRGGYSQTRVLEQDFLRRCGLPVSELRAEDGSGLSRLNNVSPASVCSLLVAMHRHPAAKEFFDSLAVGGLDGTLRGRMRNETTLARVHAKTGYIANVVCLSGYADTKSGRRFAFSFLVNNVKTSPDSIKNAQDRLCELLCRVE</sequence>
<dbReference type="Gene3D" id="3.40.710.10">
    <property type="entry name" value="DD-peptidase/beta-lactamase superfamily"/>
    <property type="match status" value="2"/>
</dbReference>
<dbReference type="GO" id="GO:0000270">
    <property type="term" value="P:peptidoglycan metabolic process"/>
    <property type="evidence" value="ECO:0007669"/>
    <property type="project" value="TreeGrafter"/>
</dbReference>
<proteinExistence type="inferred from homology"/>
<evidence type="ECO:0000313" key="4">
    <source>
        <dbReference type="EMBL" id="AXA35207.1"/>
    </source>
</evidence>
<dbReference type="Gene3D" id="3.50.80.20">
    <property type="entry name" value="D-Ala-D-Ala carboxypeptidase C, peptidase S13"/>
    <property type="match status" value="1"/>
</dbReference>
<feature type="compositionally biased region" description="Polar residues" evidence="3">
    <location>
        <begin position="54"/>
        <end position="74"/>
    </location>
</feature>
<dbReference type="PANTHER" id="PTHR30023:SF0">
    <property type="entry name" value="PENICILLIN-SENSITIVE CARBOXYPEPTIDASE A"/>
    <property type="match status" value="1"/>
</dbReference>
<feature type="region of interest" description="Disordered" evidence="3">
    <location>
        <begin position="25"/>
        <end position="74"/>
    </location>
</feature>
<protein>
    <submittedName>
        <fullName evidence="4">D-alanyl-D-alanine carboxypeptidase</fullName>
    </submittedName>
</protein>
<evidence type="ECO:0000256" key="3">
    <source>
        <dbReference type="SAM" id="MobiDB-lite"/>
    </source>
</evidence>
<gene>
    <name evidence="4" type="ORF">BRCON_0430</name>
</gene>
<name>A0A2Z4Y1Y0_SUMC1</name>
<dbReference type="PRINTS" id="PR00922">
    <property type="entry name" value="DADACBPTASE3"/>
</dbReference>
<dbReference type="PANTHER" id="PTHR30023">
    <property type="entry name" value="D-ALANYL-D-ALANINE CARBOXYPEPTIDASE"/>
    <property type="match status" value="1"/>
</dbReference>
<dbReference type="NCBIfam" id="TIGR00666">
    <property type="entry name" value="PBP4"/>
    <property type="match status" value="1"/>
</dbReference>
<evidence type="ECO:0000256" key="2">
    <source>
        <dbReference type="ARBA" id="ARBA00022801"/>
    </source>
</evidence>
<dbReference type="EMBL" id="CP030759">
    <property type="protein sequence ID" value="AXA35207.1"/>
    <property type="molecule type" value="Genomic_DNA"/>
</dbReference>
<dbReference type="GO" id="GO:0004185">
    <property type="term" value="F:serine-type carboxypeptidase activity"/>
    <property type="evidence" value="ECO:0007669"/>
    <property type="project" value="InterPro"/>
</dbReference>